<dbReference type="Proteomes" id="UP001163603">
    <property type="component" value="Chromosome 13"/>
</dbReference>
<sequence length="119" mass="13219">MSPCRMPFSFLFLLILANVITSIEATSPTPENGPSLEEKRSQESLMVPLMEEKFVMMVNETRRKLNSFRICALCTCCGGAKGMCLPSPCCYAINCNIPNRPFGFCSFTPKTCNCFGCHL</sequence>
<protein>
    <submittedName>
        <fullName evidence="1">Uncharacterized protein</fullName>
    </submittedName>
</protein>
<comment type="caution">
    <text evidence="1">The sequence shown here is derived from an EMBL/GenBank/DDBJ whole genome shotgun (WGS) entry which is preliminary data.</text>
</comment>
<evidence type="ECO:0000313" key="2">
    <source>
        <dbReference type="Proteomes" id="UP001163603"/>
    </source>
</evidence>
<evidence type="ECO:0000313" key="1">
    <source>
        <dbReference type="EMBL" id="KAJ0014731.1"/>
    </source>
</evidence>
<gene>
    <name evidence="1" type="ORF">Pint_21290</name>
</gene>
<reference evidence="2" key="1">
    <citation type="journal article" date="2023" name="G3 (Bethesda)">
        <title>Genome assembly and association tests identify interacting loci associated with vigor, precocity, and sex in interspecific pistachio rootstocks.</title>
        <authorList>
            <person name="Palmer W."/>
            <person name="Jacygrad E."/>
            <person name="Sagayaradj S."/>
            <person name="Cavanaugh K."/>
            <person name="Han R."/>
            <person name="Bertier L."/>
            <person name="Beede B."/>
            <person name="Kafkas S."/>
            <person name="Golino D."/>
            <person name="Preece J."/>
            <person name="Michelmore R."/>
        </authorList>
    </citation>
    <scope>NUCLEOTIDE SEQUENCE [LARGE SCALE GENOMIC DNA]</scope>
</reference>
<accession>A0ACC0XEF0</accession>
<proteinExistence type="predicted"/>
<organism evidence="1 2">
    <name type="scientific">Pistacia integerrima</name>
    <dbReference type="NCBI Taxonomy" id="434235"/>
    <lineage>
        <taxon>Eukaryota</taxon>
        <taxon>Viridiplantae</taxon>
        <taxon>Streptophyta</taxon>
        <taxon>Embryophyta</taxon>
        <taxon>Tracheophyta</taxon>
        <taxon>Spermatophyta</taxon>
        <taxon>Magnoliopsida</taxon>
        <taxon>eudicotyledons</taxon>
        <taxon>Gunneridae</taxon>
        <taxon>Pentapetalae</taxon>
        <taxon>rosids</taxon>
        <taxon>malvids</taxon>
        <taxon>Sapindales</taxon>
        <taxon>Anacardiaceae</taxon>
        <taxon>Pistacia</taxon>
    </lineage>
</organism>
<name>A0ACC0XEF0_9ROSI</name>
<dbReference type="EMBL" id="CM047748">
    <property type="protein sequence ID" value="KAJ0014731.1"/>
    <property type="molecule type" value="Genomic_DNA"/>
</dbReference>
<keyword evidence="2" id="KW-1185">Reference proteome</keyword>